<dbReference type="EMBL" id="CP054856">
    <property type="protein sequence ID" value="QVM85101.1"/>
    <property type="molecule type" value="Genomic_DNA"/>
</dbReference>
<keyword evidence="2" id="KW-1185">Reference proteome</keyword>
<gene>
    <name evidence="1" type="ORF">HT578_16610</name>
</gene>
<accession>A0ABX8EAP2</accession>
<protein>
    <recommendedName>
        <fullName evidence="3">C2H2-type domain-containing protein</fullName>
    </recommendedName>
</protein>
<dbReference type="Proteomes" id="UP000677126">
    <property type="component" value="Chromosome"/>
</dbReference>
<proteinExistence type="predicted"/>
<sequence length="60" mass="7209">MLFRFCWLNRHQPDRQHASWDGHSFVSTCTQCGAAIRRHKKNVWHKEWMEQSDDALPSLK</sequence>
<organism evidence="1 2">
    <name type="scientific">Novosphingobium decolorationis</name>
    <dbReference type="NCBI Taxonomy" id="2698673"/>
    <lineage>
        <taxon>Bacteria</taxon>
        <taxon>Pseudomonadati</taxon>
        <taxon>Pseudomonadota</taxon>
        <taxon>Alphaproteobacteria</taxon>
        <taxon>Sphingomonadales</taxon>
        <taxon>Sphingomonadaceae</taxon>
        <taxon>Novosphingobium</taxon>
    </lineage>
</organism>
<evidence type="ECO:0000313" key="1">
    <source>
        <dbReference type="EMBL" id="QVM85101.1"/>
    </source>
</evidence>
<reference evidence="1 2" key="1">
    <citation type="journal article" date="2021" name="Int. J. Syst. Evol. Microbiol.">
        <title>Novosphingobium decolorationis sp. nov., an aniline blue-decolourizing bacterium isolated from East Pacific sediment.</title>
        <authorList>
            <person name="Chen X."/>
            <person name="Dong B."/>
            <person name="Chen T."/>
            <person name="Ren N."/>
            <person name="Wang J."/>
            <person name="Xu Y."/>
            <person name="Yang J."/>
            <person name="Zhu S."/>
            <person name="Chen J."/>
        </authorList>
    </citation>
    <scope>NUCLEOTIDE SEQUENCE [LARGE SCALE GENOMIC DNA]</scope>
    <source>
        <strain evidence="1 2">502str22</strain>
    </source>
</reference>
<evidence type="ECO:0000313" key="2">
    <source>
        <dbReference type="Proteomes" id="UP000677126"/>
    </source>
</evidence>
<name>A0ABX8EAP2_9SPHN</name>
<evidence type="ECO:0008006" key="3">
    <source>
        <dbReference type="Google" id="ProtNLM"/>
    </source>
</evidence>